<dbReference type="OrthoDB" id="184091at2759"/>
<accession>A0A4D9DBD7</accession>
<evidence type="ECO:0000313" key="3">
    <source>
        <dbReference type="Proteomes" id="UP000355283"/>
    </source>
</evidence>
<keyword evidence="3" id="KW-1185">Reference proteome</keyword>
<organism evidence="2 3">
    <name type="scientific">Nannochloropsis salina CCMP1776</name>
    <dbReference type="NCBI Taxonomy" id="1027361"/>
    <lineage>
        <taxon>Eukaryota</taxon>
        <taxon>Sar</taxon>
        <taxon>Stramenopiles</taxon>
        <taxon>Ochrophyta</taxon>
        <taxon>Eustigmatophyceae</taxon>
        <taxon>Eustigmatales</taxon>
        <taxon>Monodopsidaceae</taxon>
        <taxon>Microchloropsis</taxon>
        <taxon>Microchloropsis salina</taxon>
    </lineage>
</organism>
<gene>
    <name evidence="2" type="ORF">NSK_002659</name>
</gene>
<dbReference type="Proteomes" id="UP000355283">
    <property type="component" value="Unassembled WGS sequence"/>
</dbReference>
<dbReference type="AlphaFoldDB" id="A0A4D9DBD7"/>
<evidence type="ECO:0008006" key="4">
    <source>
        <dbReference type="Google" id="ProtNLM"/>
    </source>
</evidence>
<dbReference type="EMBL" id="SDOX01000010">
    <property type="protein sequence ID" value="TFJ85839.1"/>
    <property type="molecule type" value="Genomic_DNA"/>
</dbReference>
<proteinExistence type="predicted"/>
<evidence type="ECO:0000256" key="1">
    <source>
        <dbReference type="SAM" id="MobiDB-lite"/>
    </source>
</evidence>
<sequence length="211" mass="23930">MPTSPIEVKLVYQRVLDPIHYGDYCGPTPEITPDTGCRHPLNLAALDDTDEICRLHDHFYCKCDSVYHRQGKSPPSSALIATRSLSADFRRTYFANLDKDYYMCVHEADQEMLGKFDTLVSEGRLPPSYWDPLTRWKFDSLLDVFRRNMAVDAEILDLQAQDGRERGRAYWFEEDADAHPVKQGPGDDVPPARSESKGSQVVTAAATSMMH</sequence>
<evidence type="ECO:0000313" key="2">
    <source>
        <dbReference type="EMBL" id="TFJ85839.1"/>
    </source>
</evidence>
<protein>
    <recommendedName>
        <fullName evidence="4">Phospholipase A2 domain-containing protein</fullName>
    </recommendedName>
</protein>
<comment type="caution">
    <text evidence="2">The sequence shown here is derived from an EMBL/GenBank/DDBJ whole genome shotgun (WGS) entry which is preliminary data.</text>
</comment>
<feature type="region of interest" description="Disordered" evidence="1">
    <location>
        <begin position="174"/>
        <end position="211"/>
    </location>
</feature>
<reference evidence="2 3" key="1">
    <citation type="submission" date="2019-01" db="EMBL/GenBank/DDBJ databases">
        <title>Nuclear Genome Assembly of the Microalgal Biofuel strain Nannochloropsis salina CCMP1776.</title>
        <authorList>
            <person name="Hovde B."/>
        </authorList>
    </citation>
    <scope>NUCLEOTIDE SEQUENCE [LARGE SCALE GENOMIC DNA]</scope>
    <source>
        <strain evidence="2 3">CCMP1776</strain>
    </source>
</reference>
<feature type="compositionally biased region" description="Polar residues" evidence="1">
    <location>
        <begin position="197"/>
        <end position="211"/>
    </location>
</feature>
<name>A0A4D9DBD7_9STRA</name>